<proteinExistence type="predicted"/>
<gene>
    <name evidence="1" type="ORF">B6F84_09555</name>
</gene>
<reference evidence="1 2" key="1">
    <citation type="submission" date="2017-03" db="EMBL/GenBank/DDBJ databases">
        <title>Sulfur activation and transportation mechanism of thermophilic Archaea Acidianus manzaensis YN-25.</title>
        <authorList>
            <person name="Ma Y."/>
            <person name="Yang Y."/>
            <person name="Xia J."/>
        </authorList>
    </citation>
    <scope>NUCLEOTIDE SEQUENCE [LARGE SCALE GENOMIC DNA]</scope>
    <source>
        <strain evidence="1 2">YN-25</strain>
    </source>
</reference>
<evidence type="ECO:0000313" key="2">
    <source>
        <dbReference type="Proteomes" id="UP000193404"/>
    </source>
</evidence>
<dbReference type="SUPFAM" id="SSF140663">
    <property type="entry name" value="TTHA0068-like"/>
    <property type="match status" value="1"/>
</dbReference>
<organism evidence="1 2">
    <name type="scientific">Acidianus manzaensis</name>
    <dbReference type="NCBI Taxonomy" id="282676"/>
    <lineage>
        <taxon>Archaea</taxon>
        <taxon>Thermoproteota</taxon>
        <taxon>Thermoprotei</taxon>
        <taxon>Sulfolobales</taxon>
        <taxon>Sulfolobaceae</taxon>
        <taxon>Acidianus</taxon>
    </lineage>
</organism>
<dbReference type="InterPro" id="IPR023203">
    <property type="entry name" value="TTHA0068_sf"/>
</dbReference>
<keyword evidence="2" id="KW-1185">Reference proteome</keyword>
<dbReference type="STRING" id="282676.B6F84_09555"/>
<dbReference type="AlphaFoldDB" id="A0A1W6K3R3"/>
<name>A0A1W6K3R3_9CREN</name>
<evidence type="ECO:0000313" key="1">
    <source>
        <dbReference type="EMBL" id="ARM77140.1"/>
    </source>
</evidence>
<dbReference type="InterPro" id="IPR005500">
    <property type="entry name" value="DUF309"/>
</dbReference>
<sequence length="126" mass="14773">MKIVDIRKCKFTEIDIQDDPEKVIKKLGKPLEIVNTSEIKGNFASLFSDCRFWEAHEVLEEKWKINNNEMERKYLQALILICASMIKYLKGQKEISDKLLNQALSLISELPEDVLPFFYVRFCLNS</sequence>
<accession>A0A1W6K3R3</accession>
<dbReference type="Pfam" id="PF03745">
    <property type="entry name" value="DUF309"/>
    <property type="match status" value="1"/>
</dbReference>
<evidence type="ECO:0008006" key="3">
    <source>
        <dbReference type="Google" id="ProtNLM"/>
    </source>
</evidence>
<dbReference type="EMBL" id="CP020477">
    <property type="protein sequence ID" value="ARM77140.1"/>
    <property type="molecule type" value="Genomic_DNA"/>
</dbReference>
<protein>
    <recommendedName>
        <fullName evidence="3">DUF309 domain-containing protein</fullName>
    </recommendedName>
</protein>
<dbReference type="KEGG" id="aman:B6F84_09555"/>
<dbReference type="Proteomes" id="UP000193404">
    <property type="component" value="Chromosome"/>
</dbReference>
<dbReference type="Gene3D" id="1.10.3450.10">
    <property type="entry name" value="TTHA0068-like"/>
    <property type="match status" value="1"/>
</dbReference>